<proteinExistence type="predicted"/>
<sequence>MSRLPEAASHTMASVLELLPSARVFAGPGDNLFGCNRIWVVLYAGATQIDYPTATERRNNHRFVIGRNGNDSNDLVLLSHILSGSSKEDAHNELYNALSDFGDFSTDWNHGSGELPHPALREDCPLVWTVDFNEDRAFYDRDGQHLVYQFSMPERHALRHKDFQSYSPMQLPILHLTEAQAACSTDSAPRDVIPQTLFDLVYRFATDYERNWQTSSLTDDRYGLHPLALGILSCFTLNITTQKVAAANLHMYKYRVRADHNNLLKWRTWPSNIVTTVSLGSTQVIVTKRMDLATSLVHEHFSELVWDDYFPRYKHDFYDRVPDNFPPLNRRHTYVEVQYVVTSIRQIQCFKLIWDFGRRRLECTPLIDFFGGDGPPSETGVRWLLNAIHRETYPIHNPIHGLPPEIQEMILEYSCPSLSHNMFDRAIFAAKLGIGVPFSFHEKTFPLRRCTLTKERKIDTNEPEYHIFIWNEYVGMTYQVDKGRRGKDRRINWIGDGIWHASRKFNRIS</sequence>
<organism evidence="1 2">
    <name type="scientific">Paraphoma chrysanthemicola</name>
    <dbReference type="NCBI Taxonomy" id="798071"/>
    <lineage>
        <taxon>Eukaryota</taxon>
        <taxon>Fungi</taxon>
        <taxon>Dikarya</taxon>
        <taxon>Ascomycota</taxon>
        <taxon>Pezizomycotina</taxon>
        <taxon>Dothideomycetes</taxon>
        <taxon>Pleosporomycetidae</taxon>
        <taxon>Pleosporales</taxon>
        <taxon>Pleosporineae</taxon>
        <taxon>Phaeosphaeriaceae</taxon>
        <taxon>Paraphoma</taxon>
    </lineage>
</organism>
<accession>A0A8K0VVR2</accession>
<comment type="caution">
    <text evidence="1">The sequence shown here is derived from an EMBL/GenBank/DDBJ whole genome shotgun (WGS) entry which is preliminary data.</text>
</comment>
<dbReference type="Proteomes" id="UP000813461">
    <property type="component" value="Unassembled WGS sequence"/>
</dbReference>
<dbReference type="OrthoDB" id="4934446at2759"/>
<protein>
    <submittedName>
        <fullName evidence="1">Uncharacterized protein</fullName>
    </submittedName>
</protein>
<keyword evidence="2" id="KW-1185">Reference proteome</keyword>
<dbReference type="AlphaFoldDB" id="A0A8K0VVR2"/>
<dbReference type="EMBL" id="JAGMVJ010000015">
    <property type="protein sequence ID" value="KAH7081088.1"/>
    <property type="molecule type" value="Genomic_DNA"/>
</dbReference>
<reference evidence="1" key="1">
    <citation type="journal article" date="2021" name="Nat. Commun.">
        <title>Genetic determinants of endophytism in the Arabidopsis root mycobiome.</title>
        <authorList>
            <person name="Mesny F."/>
            <person name="Miyauchi S."/>
            <person name="Thiergart T."/>
            <person name="Pickel B."/>
            <person name="Atanasova L."/>
            <person name="Karlsson M."/>
            <person name="Huettel B."/>
            <person name="Barry K.W."/>
            <person name="Haridas S."/>
            <person name="Chen C."/>
            <person name="Bauer D."/>
            <person name="Andreopoulos W."/>
            <person name="Pangilinan J."/>
            <person name="LaButti K."/>
            <person name="Riley R."/>
            <person name="Lipzen A."/>
            <person name="Clum A."/>
            <person name="Drula E."/>
            <person name="Henrissat B."/>
            <person name="Kohler A."/>
            <person name="Grigoriev I.V."/>
            <person name="Martin F.M."/>
            <person name="Hacquard S."/>
        </authorList>
    </citation>
    <scope>NUCLEOTIDE SEQUENCE</scope>
    <source>
        <strain evidence="1">MPI-SDFR-AT-0120</strain>
    </source>
</reference>
<evidence type="ECO:0000313" key="1">
    <source>
        <dbReference type="EMBL" id="KAH7081088.1"/>
    </source>
</evidence>
<gene>
    <name evidence="1" type="ORF">FB567DRAFT_532434</name>
</gene>
<evidence type="ECO:0000313" key="2">
    <source>
        <dbReference type="Proteomes" id="UP000813461"/>
    </source>
</evidence>
<name>A0A8K0VVR2_9PLEO</name>